<dbReference type="Proteomes" id="UP000254291">
    <property type="component" value="Unassembled WGS sequence"/>
</dbReference>
<accession>A0A378SHV7</accession>
<sequence length="53" mass="5804">MGAGRCAVRVVNVALLSQELGIETARGPRNRVWRSPEVLAALDAFAERAGRRR</sequence>
<organism evidence="1 2">
    <name type="scientific">Mycolicibacterium gilvum</name>
    <dbReference type="NCBI Taxonomy" id="1804"/>
    <lineage>
        <taxon>Bacteria</taxon>
        <taxon>Bacillati</taxon>
        <taxon>Actinomycetota</taxon>
        <taxon>Actinomycetes</taxon>
        <taxon>Mycobacteriales</taxon>
        <taxon>Mycobacteriaceae</taxon>
        <taxon>Mycolicibacterium</taxon>
    </lineage>
</organism>
<name>A0A378SHV7_9MYCO</name>
<dbReference type="RefSeq" id="WP_158022048.1">
    <property type="nucleotide sequence ID" value="NZ_JACKST010000057.1"/>
</dbReference>
<reference evidence="1 2" key="1">
    <citation type="submission" date="2018-06" db="EMBL/GenBank/DDBJ databases">
        <authorList>
            <consortium name="Pathogen Informatics"/>
            <person name="Doyle S."/>
        </authorList>
    </citation>
    <scope>NUCLEOTIDE SEQUENCE [LARGE SCALE GENOMIC DNA]</scope>
    <source>
        <strain evidence="1 2">NCTC10742</strain>
    </source>
</reference>
<evidence type="ECO:0000313" key="2">
    <source>
        <dbReference type="Proteomes" id="UP000254291"/>
    </source>
</evidence>
<proteinExistence type="predicted"/>
<gene>
    <name evidence="1" type="ORF">NCTC10742_00157</name>
</gene>
<dbReference type="AlphaFoldDB" id="A0A378SHV7"/>
<evidence type="ECO:0000313" key="1">
    <source>
        <dbReference type="EMBL" id="STZ40957.1"/>
    </source>
</evidence>
<dbReference type="EMBL" id="UGQM01000001">
    <property type="protein sequence ID" value="STZ40957.1"/>
    <property type="molecule type" value="Genomic_DNA"/>
</dbReference>
<protein>
    <submittedName>
        <fullName evidence="1">Fic family protein</fullName>
    </submittedName>
</protein>